<dbReference type="CDD" id="cd06949">
    <property type="entry name" value="NR_LBD_ER"/>
    <property type="match status" value="1"/>
</dbReference>
<dbReference type="Pfam" id="PF00104">
    <property type="entry name" value="Hormone_recep"/>
    <property type="match status" value="1"/>
</dbReference>
<dbReference type="SUPFAM" id="SSF48508">
    <property type="entry name" value="Nuclear receptor ligand-binding domain"/>
    <property type="match status" value="1"/>
</dbReference>
<keyword evidence="12" id="KW-0804">Transcription</keyword>
<dbReference type="GO" id="GO:0071392">
    <property type="term" value="P:cellular response to estradiol stimulus"/>
    <property type="evidence" value="ECO:0007669"/>
    <property type="project" value="InterPro"/>
</dbReference>
<keyword evidence="10" id="KW-0238">DNA-binding</keyword>
<evidence type="ECO:0000256" key="17">
    <source>
        <dbReference type="SAM" id="MobiDB-lite"/>
    </source>
</evidence>
<evidence type="ECO:0000256" key="14">
    <source>
        <dbReference type="ARBA" id="ARBA00023242"/>
    </source>
</evidence>
<dbReference type="InterPro" id="IPR028355">
    <property type="entry name" value="ER-beta/gamma"/>
</dbReference>
<comment type="caution">
    <text evidence="20">The sequence shown here is derived from an EMBL/GenBank/DDBJ whole genome shotgun (WGS) entry which is preliminary data.</text>
</comment>
<evidence type="ECO:0000256" key="2">
    <source>
        <dbReference type="ARBA" id="ARBA00005413"/>
    </source>
</evidence>
<evidence type="ECO:0000256" key="5">
    <source>
        <dbReference type="ARBA" id="ARBA00022723"/>
    </source>
</evidence>
<dbReference type="Gene3D" id="1.10.565.10">
    <property type="entry name" value="Retinoid X Receptor"/>
    <property type="match status" value="1"/>
</dbReference>
<evidence type="ECO:0000313" key="21">
    <source>
        <dbReference type="Proteomes" id="UP000664991"/>
    </source>
</evidence>
<proteinExistence type="inferred from homology"/>
<dbReference type="Proteomes" id="UP000664991">
    <property type="component" value="Unassembled WGS sequence"/>
</dbReference>
<evidence type="ECO:0000256" key="8">
    <source>
        <dbReference type="ARBA" id="ARBA00023015"/>
    </source>
</evidence>
<dbReference type="Pfam" id="PF00105">
    <property type="entry name" value="zf-C4"/>
    <property type="match status" value="1"/>
</dbReference>
<dbReference type="Gene3D" id="3.30.50.10">
    <property type="entry name" value="Erythroid Transcription Factor GATA-1, subunit A"/>
    <property type="match status" value="1"/>
</dbReference>
<dbReference type="FunFam" id="1.10.565.10:FF:000010">
    <property type="entry name" value="Estrogen receptor"/>
    <property type="match status" value="1"/>
</dbReference>
<comment type="similarity">
    <text evidence="2">Belongs to the nuclear hormone receptor family. NR3 subfamily.</text>
</comment>
<dbReference type="GO" id="GO:0005496">
    <property type="term" value="F:steroid binding"/>
    <property type="evidence" value="ECO:0007669"/>
    <property type="project" value="UniProtKB-KW"/>
</dbReference>
<keyword evidence="8" id="KW-0805">Transcription regulation</keyword>
<dbReference type="SUPFAM" id="SSF57716">
    <property type="entry name" value="Glucocorticoid receptor-like (DNA-binding domain)"/>
    <property type="match status" value="1"/>
</dbReference>
<dbReference type="PROSITE" id="PS00031">
    <property type="entry name" value="NUCLEAR_REC_DBD_1"/>
    <property type="match status" value="1"/>
</dbReference>
<dbReference type="InterPro" id="IPR024178">
    <property type="entry name" value="Est_rcpt/est-rel_rcp"/>
</dbReference>
<gene>
    <name evidence="20" type="ORF">JEQ12_018370</name>
</gene>
<dbReference type="CDD" id="cd07171">
    <property type="entry name" value="NR_DBD_ER"/>
    <property type="match status" value="1"/>
</dbReference>
<dbReference type="InterPro" id="IPR021064">
    <property type="entry name" value="ER-beta-like_N"/>
</dbReference>
<feature type="coiled-coil region" evidence="16">
    <location>
        <begin position="4"/>
        <end position="115"/>
    </location>
</feature>
<feature type="compositionally biased region" description="Polar residues" evidence="17">
    <location>
        <begin position="233"/>
        <end position="247"/>
    </location>
</feature>
<dbReference type="FunFam" id="3.30.50.10:FF:000014">
    <property type="entry name" value="Estrogen receptor beta"/>
    <property type="match status" value="1"/>
</dbReference>
<evidence type="ECO:0000256" key="4">
    <source>
        <dbReference type="ARBA" id="ARBA00022665"/>
    </source>
</evidence>
<evidence type="ECO:0000256" key="3">
    <source>
        <dbReference type="ARBA" id="ARBA00014904"/>
    </source>
</evidence>
<keyword evidence="13" id="KW-0675">Receptor</keyword>
<protein>
    <recommendedName>
        <fullName evidence="3">Estrogen receptor beta</fullName>
    </recommendedName>
    <alternativeName>
        <fullName evidence="15">Nuclear receptor subfamily 3 group A member 2</fullName>
    </alternativeName>
</protein>
<feature type="domain" description="NR LBD" evidence="19">
    <location>
        <begin position="656"/>
        <end position="890"/>
    </location>
</feature>
<evidence type="ECO:0000256" key="9">
    <source>
        <dbReference type="ARBA" id="ARBA00023121"/>
    </source>
</evidence>
<keyword evidence="6" id="KW-0863">Zinc-finger</keyword>
<comment type="subcellular location">
    <subcellularLocation>
        <location evidence="1">Nucleus</location>
    </subcellularLocation>
</comment>
<evidence type="ECO:0000259" key="18">
    <source>
        <dbReference type="PROSITE" id="PS51030"/>
    </source>
</evidence>
<evidence type="ECO:0000256" key="12">
    <source>
        <dbReference type="ARBA" id="ARBA00023163"/>
    </source>
</evidence>
<feature type="domain" description="Nuclear receptor" evidence="18">
    <location>
        <begin position="538"/>
        <end position="613"/>
    </location>
</feature>
<sequence>MLKLRNLRNKLFIKETSLQEMKSELETYKENNVQQSFQIMSLKDDVKDLEELIASLTRIKSLKNTSIQSLERGNWDLTERITELENLLRVHLIERKRAERKADLLEKKLAGANRFTPYMSMKEQEDPLDSFMTKDKDEAIMVKNFERDNTFHSEGPKDGQKIWDKCQQDLIREEKQIPELDRPPRSYNWETKTARSHYQKFLSQLSALPSNSVEPTPAIGEAVKGSILETGENEQSWKSENSQSEISQVDEDGKTFKQLDKDNKQETLLDIQQNFQTVTTQRLEEKIQRLQKQLSDLKLSNKNMKTQLTRVNVLKDKTVEKLRESLTKVEAMKGKAAMETDLKTTVDSDEQEARWDKKKIHQMLETATPELSTAKSTLEEVPGKQEELVDFRETIMKMLGFNMKTADKKIINHLRLIIQVYEASDKSKMASEKSRHEYSAVTFYSPAVMNYSIPNNSEDGPGRQTTSPNVLWPTPGHLSPLAIHCQSSLLYAEPQKSPWCETRSLEHTFPVNRETLKRKASGSSCASPVSSPSSKRDAHFCAVCSDYASGYHYGVWSCEGCKAFFKRSIQGHNDYICPATNQCTIDKNRRKSCQACRLRKCYEVGMVKCGSRRERCGYRIVRRQRNSDEQLHCLSKTKRNGAPMTRVKELLLSALSPEQLVLTLLEAEPPHVLMSRPSAPFTEASMMMSLTKLADKELVHMISWAKKIPGFVELSLYDQVRLLESCWLEVLMVGLMWRSIDHPGKLIFAPDLVLDRDEGKCVEGILEIFDMLLATTSRFRELKLQHKEYLCVKAMILLNSSMYPSATASQEADSGRKLTHLLNAVTDALVWVIAKSGMSSQQQSMRLANLLMLLSHVRHASNKGMEHLLNMKCKNVVPVYDLLLEMLNAHTLRSNKPLVTRSERNLAEDSESKEGSQKPQAQ</sequence>
<dbReference type="GO" id="GO:0030520">
    <property type="term" value="P:estrogen receptor signaling pathway"/>
    <property type="evidence" value="ECO:0007669"/>
    <property type="project" value="InterPro"/>
</dbReference>
<accession>A0A836D1M7</accession>
<dbReference type="GO" id="GO:0005634">
    <property type="term" value="C:nucleus"/>
    <property type="evidence" value="ECO:0007669"/>
    <property type="project" value="UniProtKB-SubCell"/>
</dbReference>
<dbReference type="EMBL" id="JAEMGP010000007">
    <property type="protein sequence ID" value="KAG5206797.1"/>
    <property type="molecule type" value="Genomic_DNA"/>
</dbReference>
<name>A0A836D1M7_SHEEP</name>
<evidence type="ECO:0000256" key="1">
    <source>
        <dbReference type="ARBA" id="ARBA00004123"/>
    </source>
</evidence>
<evidence type="ECO:0000313" key="20">
    <source>
        <dbReference type="EMBL" id="KAG5206797.1"/>
    </source>
</evidence>
<dbReference type="InterPro" id="IPR013088">
    <property type="entry name" value="Znf_NHR/GATA"/>
</dbReference>
<dbReference type="SMART" id="SM00399">
    <property type="entry name" value="ZnF_C4"/>
    <property type="match status" value="1"/>
</dbReference>
<feature type="region of interest" description="Disordered" evidence="17">
    <location>
        <begin position="230"/>
        <end position="252"/>
    </location>
</feature>
<feature type="coiled-coil region" evidence="16">
    <location>
        <begin position="280"/>
        <end position="307"/>
    </location>
</feature>
<dbReference type="PANTHER" id="PTHR48092">
    <property type="entry name" value="KNIRPS-RELATED PROTEIN-RELATED"/>
    <property type="match status" value="1"/>
</dbReference>
<evidence type="ECO:0000256" key="7">
    <source>
        <dbReference type="ARBA" id="ARBA00022833"/>
    </source>
</evidence>
<dbReference type="PIRSF" id="PIRSF500102">
    <property type="entry name" value="ER-b"/>
    <property type="match status" value="1"/>
</dbReference>
<evidence type="ECO:0000256" key="15">
    <source>
        <dbReference type="ARBA" id="ARBA00032420"/>
    </source>
</evidence>
<dbReference type="PROSITE" id="PS51030">
    <property type="entry name" value="NUCLEAR_REC_DBD_2"/>
    <property type="match status" value="1"/>
</dbReference>
<dbReference type="GO" id="GO:0008270">
    <property type="term" value="F:zinc ion binding"/>
    <property type="evidence" value="ECO:0007669"/>
    <property type="project" value="UniProtKB-KW"/>
</dbReference>
<dbReference type="PIRSF" id="PIRSF002527">
    <property type="entry name" value="ER-like_NR"/>
    <property type="match status" value="1"/>
</dbReference>
<keyword evidence="9" id="KW-0446">Lipid-binding</keyword>
<dbReference type="PRINTS" id="PR00047">
    <property type="entry name" value="STROIDFINGER"/>
</dbReference>
<dbReference type="PROSITE" id="PS51843">
    <property type="entry name" value="NR_LBD"/>
    <property type="match status" value="1"/>
</dbReference>
<dbReference type="InterPro" id="IPR001723">
    <property type="entry name" value="Nuclear_hrmn_rcpt"/>
</dbReference>
<evidence type="ECO:0000259" key="19">
    <source>
        <dbReference type="PROSITE" id="PS51843"/>
    </source>
</evidence>
<keyword evidence="11" id="KW-0010">Activator</keyword>
<keyword evidence="16" id="KW-0175">Coiled coil</keyword>
<feature type="compositionally biased region" description="Basic and acidic residues" evidence="17">
    <location>
        <begin position="901"/>
        <end position="916"/>
    </location>
</feature>
<dbReference type="InterPro" id="IPR000536">
    <property type="entry name" value="Nucl_hrmn_rcpt_lig-bd"/>
</dbReference>
<dbReference type="InterPro" id="IPR001628">
    <property type="entry name" value="Znf_hrmn_rcpt"/>
</dbReference>
<dbReference type="AlphaFoldDB" id="A0A836D1M7"/>
<evidence type="ECO:0000256" key="10">
    <source>
        <dbReference type="ARBA" id="ARBA00023125"/>
    </source>
</evidence>
<dbReference type="InterPro" id="IPR035500">
    <property type="entry name" value="NHR-like_dom_sf"/>
</dbReference>
<dbReference type="GO" id="GO:0043565">
    <property type="term" value="F:sequence-specific DNA binding"/>
    <property type="evidence" value="ECO:0007669"/>
    <property type="project" value="InterPro"/>
</dbReference>
<keyword evidence="5" id="KW-0479">Metal-binding</keyword>
<evidence type="ECO:0000256" key="6">
    <source>
        <dbReference type="ARBA" id="ARBA00022771"/>
    </source>
</evidence>
<dbReference type="GO" id="GO:0030284">
    <property type="term" value="F:nuclear estrogen receptor activity"/>
    <property type="evidence" value="ECO:0007669"/>
    <property type="project" value="InterPro"/>
</dbReference>
<keyword evidence="7" id="KW-0862">Zinc</keyword>
<dbReference type="InterPro" id="IPR050200">
    <property type="entry name" value="Nuclear_hormone_rcpt_NR3"/>
</dbReference>
<evidence type="ECO:0000256" key="13">
    <source>
        <dbReference type="ARBA" id="ARBA00023170"/>
    </source>
</evidence>
<keyword evidence="14" id="KW-0539">Nucleus</keyword>
<evidence type="ECO:0000256" key="16">
    <source>
        <dbReference type="SAM" id="Coils"/>
    </source>
</evidence>
<organism evidence="20 21">
    <name type="scientific">Ovis aries</name>
    <name type="common">Sheep</name>
    <dbReference type="NCBI Taxonomy" id="9940"/>
    <lineage>
        <taxon>Eukaryota</taxon>
        <taxon>Metazoa</taxon>
        <taxon>Chordata</taxon>
        <taxon>Craniata</taxon>
        <taxon>Vertebrata</taxon>
        <taxon>Euteleostomi</taxon>
        <taxon>Mammalia</taxon>
        <taxon>Eutheria</taxon>
        <taxon>Laurasiatheria</taxon>
        <taxon>Artiodactyla</taxon>
        <taxon>Ruminantia</taxon>
        <taxon>Pecora</taxon>
        <taxon>Bovidae</taxon>
        <taxon>Caprinae</taxon>
        <taxon>Ovis</taxon>
    </lineage>
</organism>
<dbReference type="SMART" id="SM00430">
    <property type="entry name" value="HOLI"/>
    <property type="match status" value="1"/>
</dbReference>
<dbReference type="Pfam" id="PF12497">
    <property type="entry name" value="ERbeta_N"/>
    <property type="match status" value="1"/>
</dbReference>
<feature type="region of interest" description="Disordered" evidence="17">
    <location>
        <begin position="900"/>
        <end position="922"/>
    </location>
</feature>
<dbReference type="PRINTS" id="PR00398">
    <property type="entry name" value="STRDHORMONER"/>
</dbReference>
<evidence type="ECO:0000256" key="11">
    <source>
        <dbReference type="ARBA" id="ARBA00023159"/>
    </source>
</evidence>
<keyword evidence="4" id="KW-0754">Steroid-binding</keyword>
<reference evidence="20 21" key="1">
    <citation type="submission" date="2020-12" db="EMBL/GenBank/DDBJ databases">
        <title>De novo assembly of Tibetan sheep genome.</title>
        <authorList>
            <person name="Li X."/>
        </authorList>
    </citation>
    <scope>NUCLEOTIDE SEQUENCE [LARGE SCALE GENOMIC DNA]</scope>
    <source>
        <tissue evidence="20">Heart</tissue>
    </source>
</reference>